<protein>
    <submittedName>
        <fullName evidence="14">Hybrid-cluster NAD(P)-dependent oxidoreductase</fullName>
    </submittedName>
</protein>
<keyword evidence="8" id="KW-0411">Iron-sulfur</keyword>
<dbReference type="EMBL" id="JAKOGG010000012">
    <property type="protein sequence ID" value="MCS4557730.1"/>
    <property type="molecule type" value="Genomic_DNA"/>
</dbReference>
<dbReference type="PROSITE" id="PS51085">
    <property type="entry name" value="2FE2S_FER_2"/>
    <property type="match status" value="1"/>
</dbReference>
<comment type="similarity">
    <text evidence="11">In the N-terminal section; belongs to the FAD-binding oxidoreductase type 6 family.</text>
</comment>
<dbReference type="InterPro" id="IPR036010">
    <property type="entry name" value="2Fe-2S_ferredoxin-like_sf"/>
</dbReference>
<evidence type="ECO:0000256" key="1">
    <source>
        <dbReference type="ARBA" id="ARBA00001974"/>
    </source>
</evidence>
<feature type="domain" description="2Fe-2S ferredoxin-type" evidence="12">
    <location>
        <begin position="265"/>
        <end position="352"/>
    </location>
</feature>
<keyword evidence="3" id="KW-0001">2Fe-2S</keyword>
<evidence type="ECO:0000313" key="14">
    <source>
        <dbReference type="EMBL" id="MCS4557730.1"/>
    </source>
</evidence>
<dbReference type="Proteomes" id="UP001201549">
    <property type="component" value="Unassembled WGS sequence"/>
</dbReference>
<accession>A0ABT2FQ01</accession>
<dbReference type="InterPro" id="IPR001433">
    <property type="entry name" value="OxRdtase_FAD/NAD-bd"/>
</dbReference>
<dbReference type="InterPro" id="IPR001041">
    <property type="entry name" value="2Fe-2S_ferredoxin-type"/>
</dbReference>
<keyword evidence="9" id="KW-0830">Ubiquinone</keyword>
<dbReference type="CDD" id="cd06215">
    <property type="entry name" value="FNR_iron_sulfur_binding_1"/>
    <property type="match status" value="1"/>
</dbReference>
<comment type="cofactor">
    <cofactor evidence="1">
        <name>FAD</name>
        <dbReference type="ChEBI" id="CHEBI:57692"/>
    </cofactor>
</comment>
<keyword evidence="6" id="KW-0560">Oxidoreductase</keyword>
<reference evidence="15" key="2">
    <citation type="submission" date="2023-07" db="EMBL/GenBank/DDBJ databases">
        <title>Shewanella mangrovi sp. nov., an acetaldehyde- degrading bacterium isolated from mangrove sediment.</title>
        <authorList>
            <person name="Liu Y."/>
        </authorList>
    </citation>
    <scope>NUCLEOTIDE SEQUENCE [LARGE SCALE GENOMIC DNA]</scope>
    <source>
        <strain evidence="15">C32</strain>
    </source>
</reference>
<dbReference type="Pfam" id="PF00111">
    <property type="entry name" value="Fer2"/>
    <property type="match status" value="1"/>
</dbReference>
<dbReference type="InterPro" id="IPR039261">
    <property type="entry name" value="FNR_nucleotide-bd"/>
</dbReference>
<comment type="cofactor">
    <cofactor evidence="10">
        <name>[2Fe-2S] cluster</name>
        <dbReference type="ChEBI" id="CHEBI:190135"/>
    </cofactor>
</comment>
<dbReference type="SUPFAM" id="SSF63380">
    <property type="entry name" value="Riboflavin synthase domain-like"/>
    <property type="match status" value="1"/>
</dbReference>
<keyword evidence="7" id="KW-0408">Iron</keyword>
<sequence>MMFQWQGTQPVTLRCIDKYRETDDSVSIKLAALDDTQRFDFKPGQFINLGVTIADKREFRAYSISSLPQTNYLQLTVKRVNQGRVSNFIVDKLAIGDEVQALPPTGNFNCIDHPPLPRSSGTKVLLISAGCGITPVFAMAQHWLTQQPEVDIAFVHIARSPLATIYYDQLHTLAAAYQQFQLHLLLKHRGNSNCHQGRLDAAWLQQLVPDLKQRTVYLCGPHQFMQDVQRYLTALAFDMNHFYHESFTPSASTTAEVTPQNAPAAKVSLNVPAFGRQLDVTAGQLLADVLEQAQLPLVIACRSGICGSCKCKVNQGTVHSSSQGPLTPAEIEQGYVLACSSTIETDLDINIG</sequence>
<dbReference type="PROSITE" id="PS51384">
    <property type="entry name" value="FAD_FR"/>
    <property type="match status" value="1"/>
</dbReference>
<dbReference type="InterPro" id="IPR050415">
    <property type="entry name" value="MRET"/>
</dbReference>
<reference evidence="14 15" key="1">
    <citation type="submission" date="2022-02" db="EMBL/GenBank/DDBJ databases">
        <authorList>
            <person name="Zhuang L."/>
        </authorList>
    </citation>
    <scope>NUCLEOTIDE SEQUENCE [LARGE SCALE GENOMIC DNA]</scope>
    <source>
        <strain evidence="14 15">C32</strain>
    </source>
</reference>
<evidence type="ECO:0000256" key="7">
    <source>
        <dbReference type="ARBA" id="ARBA00023004"/>
    </source>
</evidence>
<feature type="domain" description="FAD-binding FR-type" evidence="13">
    <location>
        <begin position="8"/>
        <end position="111"/>
    </location>
</feature>
<evidence type="ECO:0000256" key="9">
    <source>
        <dbReference type="ARBA" id="ARBA00023075"/>
    </source>
</evidence>
<evidence type="ECO:0000256" key="11">
    <source>
        <dbReference type="ARBA" id="ARBA00061434"/>
    </source>
</evidence>
<evidence type="ECO:0000256" key="3">
    <source>
        <dbReference type="ARBA" id="ARBA00022714"/>
    </source>
</evidence>
<evidence type="ECO:0000259" key="13">
    <source>
        <dbReference type="PROSITE" id="PS51384"/>
    </source>
</evidence>
<dbReference type="SUPFAM" id="SSF54292">
    <property type="entry name" value="2Fe-2S ferredoxin-like"/>
    <property type="match status" value="1"/>
</dbReference>
<dbReference type="RefSeq" id="WP_238897206.1">
    <property type="nucleotide sequence ID" value="NZ_JAKOGG010000012.1"/>
</dbReference>
<keyword evidence="15" id="KW-1185">Reference proteome</keyword>
<evidence type="ECO:0000256" key="10">
    <source>
        <dbReference type="ARBA" id="ARBA00034078"/>
    </source>
</evidence>
<proteinExistence type="inferred from homology"/>
<keyword evidence="4" id="KW-0479">Metal-binding</keyword>
<dbReference type="CDD" id="cd00207">
    <property type="entry name" value="fer2"/>
    <property type="match status" value="1"/>
</dbReference>
<evidence type="ECO:0000256" key="4">
    <source>
        <dbReference type="ARBA" id="ARBA00022723"/>
    </source>
</evidence>
<dbReference type="Pfam" id="PF00175">
    <property type="entry name" value="NAD_binding_1"/>
    <property type="match status" value="1"/>
</dbReference>
<name>A0ABT2FQ01_9GAMM</name>
<dbReference type="Gene3D" id="2.40.30.10">
    <property type="entry name" value="Translation factors"/>
    <property type="match status" value="1"/>
</dbReference>
<evidence type="ECO:0000256" key="2">
    <source>
        <dbReference type="ARBA" id="ARBA00022630"/>
    </source>
</evidence>
<evidence type="ECO:0000256" key="6">
    <source>
        <dbReference type="ARBA" id="ARBA00023002"/>
    </source>
</evidence>
<dbReference type="Gene3D" id="3.40.50.80">
    <property type="entry name" value="Nucleotide-binding domain of ferredoxin-NADP reductase (FNR) module"/>
    <property type="match status" value="1"/>
</dbReference>
<dbReference type="Pfam" id="PF00970">
    <property type="entry name" value="FAD_binding_6"/>
    <property type="match status" value="1"/>
</dbReference>
<gene>
    <name evidence="14" type="ORF">L9G74_14875</name>
</gene>
<dbReference type="PROSITE" id="PS00197">
    <property type="entry name" value="2FE2S_FER_1"/>
    <property type="match status" value="1"/>
</dbReference>
<dbReference type="InterPro" id="IPR017938">
    <property type="entry name" value="Riboflavin_synthase-like_b-brl"/>
</dbReference>
<dbReference type="InterPro" id="IPR006058">
    <property type="entry name" value="2Fe2S_fd_BS"/>
</dbReference>
<comment type="caution">
    <text evidence="14">The sequence shown here is derived from an EMBL/GenBank/DDBJ whole genome shotgun (WGS) entry which is preliminary data.</text>
</comment>
<dbReference type="InterPro" id="IPR017927">
    <property type="entry name" value="FAD-bd_FR_type"/>
</dbReference>
<dbReference type="PANTHER" id="PTHR47354:SF6">
    <property type="entry name" value="NADH OXIDOREDUCTASE HCR"/>
    <property type="match status" value="1"/>
</dbReference>
<organism evidence="14 15">
    <name type="scientific">Shewanella electrica</name>
    <dbReference type="NCBI Taxonomy" id="515560"/>
    <lineage>
        <taxon>Bacteria</taxon>
        <taxon>Pseudomonadati</taxon>
        <taxon>Pseudomonadota</taxon>
        <taxon>Gammaproteobacteria</taxon>
        <taxon>Alteromonadales</taxon>
        <taxon>Shewanellaceae</taxon>
        <taxon>Shewanella</taxon>
    </lineage>
</organism>
<evidence type="ECO:0000256" key="8">
    <source>
        <dbReference type="ARBA" id="ARBA00023014"/>
    </source>
</evidence>
<dbReference type="InterPro" id="IPR012675">
    <property type="entry name" value="Beta-grasp_dom_sf"/>
</dbReference>
<evidence type="ECO:0000259" key="12">
    <source>
        <dbReference type="PROSITE" id="PS51085"/>
    </source>
</evidence>
<evidence type="ECO:0000256" key="5">
    <source>
        <dbReference type="ARBA" id="ARBA00022827"/>
    </source>
</evidence>
<dbReference type="PRINTS" id="PR00410">
    <property type="entry name" value="PHEHYDRXLASE"/>
</dbReference>
<dbReference type="Gene3D" id="3.10.20.30">
    <property type="match status" value="1"/>
</dbReference>
<keyword evidence="2" id="KW-0285">Flavoprotein</keyword>
<keyword evidence="5" id="KW-0274">FAD</keyword>
<evidence type="ECO:0000313" key="15">
    <source>
        <dbReference type="Proteomes" id="UP001201549"/>
    </source>
</evidence>
<dbReference type="SUPFAM" id="SSF52343">
    <property type="entry name" value="Ferredoxin reductase-like, C-terminal NADP-linked domain"/>
    <property type="match status" value="1"/>
</dbReference>
<dbReference type="InterPro" id="IPR008333">
    <property type="entry name" value="Cbr1-like_FAD-bd_dom"/>
</dbReference>
<dbReference type="PANTHER" id="PTHR47354">
    <property type="entry name" value="NADH OXIDOREDUCTASE HCR"/>
    <property type="match status" value="1"/>
</dbReference>